<dbReference type="OrthoDB" id="9773478at2"/>
<dbReference type="PANTHER" id="PTHR30292:SF0">
    <property type="entry name" value="5-OXOPROLINASE SUBUNIT A"/>
    <property type="match status" value="1"/>
</dbReference>
<protein>
    <recommendedName>
        <fullName evidence="1">5-oxoprolinase subunit A</fullName>
        <shortName evidence="1">5-OPase subunit A</shortName>
        <ecNumber evidence="1">3.5.2.9</ecNumber>
    </recommendedName>
    <alternativeName>
        <fullName evidence="1">5-oxoprolinase (ATP-hydrolyzing) subunit A</fullName>
    </alternativeName>
</protein>
<evidence type="ECO:0000313" key="2">
    <source>
        <dbReference type="EMBL" id="OZI70871.1"/>
    </source>
</evidence>
<dbReference type="Pfam" id="PF03746">
    <property type="entry name" value="LamB_YcsF"/>
    <property type="match status" value="1"/>
</dbReference>
<comment type="caution">
    <text evidence="2">The sequence shown here is derived from an EMBL/GenBank/DDBJ whole genome shotgun (WGS) entry which is preliminary data.</text>
</comment>
<evidence type="ECO:0000256" key="1">
    <source>
        <dbReference type="HAMAP-Rule" id="MF_00691"/>
    </source>
</evidence>
<name>A0A261VAT3_9BORD</name>
<accession>A0A261VAT3</accession>
<dbReference type="GO" id="GO:0005975">
    <property type="term" value="P:carbohydrate metabolic process"/>
    <property type="evidence" value="ECO:0007669"/>
    <property type="project" value="InterPro"/>
</dbReference>
<keyword evidence="1" id="KW-0067">ATP-binding</keyword>
<dbReference type="RefSeq" id="WP_094814015.1">
    <property type="nucleotide sequence ID" value="NZ_NEVU01000003.1"/>
</dbReference>
<dbReference type="SUPFAM" id="SSF88713">
    <property type="entry name" value="Glycoside hydrolase/deacetylase"/>
    <property type="match status" value="1"/>
</dbReference>
<dbReference type="CDD" id="cd10787">
    <property type="entry name" value="LamB_YcsF_like"/>
    <property type="match status" value="1"/>
</dbReference>
<dbReference type="Proteomes" id="UP000216429">
    <property type="component" value="Unassembled WGS sequence"/>
</dbReference>
<comment type="catalytic activity">
    <reaction evidence="1">
        <text>5-oxo-L-proline + ATP + 2 H2O = L-glutamate + ADP + phosphate + H(+)</text>
        <dbReference type="Rhea" id="RHEA:10348"/>
        <dbReference type="ChEBI" id="CHEBI:15377"/>
        <dbReference type="ChEBI" id="CHEBI:15378"/>
        <dbReference type="ChEBI" id="CHEBI:29985"/>
        <dbReference type="ChEBI" id="CHEBI:30616"/>
        <dbReference type="ChEBI" id="CHEBI:43474"/>
        <dbReference type="ChEBI" id="CHEBI:58402"/>
        <dbReference type="ChEBI" id="CHEBI:456216"/>
        <dbReference type="EC" id="3.5.2.9"/>
    </reaction>
</comment>
<dbReference type="Gene3D" id="3.20.20.370">
    <property type="entry name" value="Glycoside hydrolase/deacetylase"/>
    <property type="match status" value="1"/>
</dbReference>
<dbReference type="EMBL" id="NEVU01000003">
    <property type="protein sequence ID" value="OZI70871.1"/>
    <property type="molecule type" value="Genomic_DNA"/>
</dbReference>
<dbReference type="NCBIfam" id="NF003814">
    <property type="entry name" value="PRK05406.1-3"/>
    <property type="match status" value="1"/>
</dbReference>
<dbReference type="HAMAP" id="MF_00691">
    <property type="entry name" value="PxpA"/>
    <property type="match status" value="1"/>
</dbReference>
<keyword evidence="1" id="KW-0378">Hydrolase</keyword>
<keyword evidence="3" id="KW-1185">Reference proteome</keyword>
<reference evidence="3" key="1">
    <citation type="submission" date="2017-05" db="EMBL/GenBank/DDBJ databases">
        <title>Complete and WGS of Bordetella genogroups.</title>
        <authorList>
            <person name="Spilker T."/>
            <person name="Lipuma J."/>
        </authorList>
    </citation>
    <scope>NUCLEOTIDE SEQUENCE [LARGE SCALE GENOMIC DNA]</scope>
    <source>
        <strain evidence="3">AU6712</strain>
    </source>
</reference>
<comment type="similarity">
    <text evidence="1">Belongs to the LamB/PxpA family.</text>
</comment>
<dbReference type="InterPro" id="IPR011330">
    <property type="entry name" value="Glyco_hydro/deAcase_b/a-brl"/>
</dbReference>
<dbReference type="EC" id="3.5.2.9" evidence="1"/>
<keyword evidence="1" id="KW-0547">Nucleotide-binding</keyword>
<gene>
    <name evidence="1" type="primary">pxpA</name>
    <name evidence="2" type="ORF">CAL22_13290</name>
</gene>
<sequence>MVTVDLNSDIGEGFGDYVLGDDAAILGIVSSANVACGFHAGDPEIMARTFSLARERGVVAGAHPGFPDLWGFGRRKMPFSTGEIERLVAYQIGAAQALSAYAGHPVRYVKPHGALSNMAIADTQIAQAICRAVCAVDASLVYLAPARTHQERCAREAGLITRAEVFADRAYMPDGSLMPRSMPGAVLSDIDAVVARALRMVRGGYIETPDGAQIATPVDSLCVHGDSPAAVDMARALRNRFEHEGIVVRGFV</sequence>
<comment type="function">
    <text evidence="1">Catalyzes the cleavage of 5-oxoproline to form L-glutamate coupled to the hydrolysis of ATP to ADP and inorganic phosphate.</text>
</comment>
<dbReference type="NCBIfam" id="NF003816">
    <property type="entry name" value="PRK05406.1-5"/>
    <property type="match status" value="1"/>
</dbReference>
<comment type="subunit">
    <text evidence="1">Forms a complex composed of PxpA, PxpB and PxpC.</text>
</comment>
<dbReference type="GO" id="GO:0017168">
    <property type="term" value="F:5-oxoprolinase (ATP-hydrolyzing) activity"/>
    <property type="evidence" value="ECO:0007669"/>
    <property type="project" value="UniProtKB-UniRule"/>
</dbReference>
<dbReference type="AlphaFoldDB" id="A0A261VAT3"/>
<dbReference type="GO" id="GO:0005524">
    <property type="term" value="F:ATP binding"/>
    <property type="evidence" value="ECO:0007669"/>
    <property type="project" value="UniProtKB-UniRule"/>
</dbReference>
<organism evidence="2 3">
    <name type="scientific">Bordetella genomosp. 12</name>
    <dbReference type="NCBI Taxonomy" id="463035"/>
    <lineage>
        <taxon>Bacteria</taxon>
        <taxon>Pseudomonadati</taxon>
        <taxon>Pseudomonadota</taxon>
        <taxon>Betaproteobacteria</taxon>
        <taxon>Burkholderiales</taxon>
        <taxon>Alcaligenaceae</taxon>
        <taxon>Bordetella</taxon>
    </lineage>
</organism>
<evidence type="ECO:0000313" key="3">
    <source>
        <dbReference type="Proteomes" id="UP000216429"/>
    </source>
</evidence>
<proteinExistence type="inferred from homology"/>
<dbReference type="PANTHER" id="PTHR30292">
    <property type="entry name" value="UNCHARACTERIZED PROTEIN YBGL-RELATED"/>
    <property type="match status" value="1"/>
</dbReference>
<dbReference type="InterPro" id="IPR005501">
    <property type="entry name" value="LamB/YcsF/PxpA-like"/>
</dbReference>